<comment type="caution">
    <text evidence="12">The sequence shown here is derived from an EMBL/GenBank/DDBJ whole genome shotgun (WGS) entry which is preliminary data.</text>
</comment>
<dbReference type="InterPro" id="IPR025846">
    <property type="entry name" value="TBL_N"/>
</dbReference>
<comment type="similarity">
    <text evidence="2">Belongs to the PC-esterase family. TBL subfamily.</text>
</comment>
<evidence type="ECO:0000256" key="9">
    <source>
        <dbReference type="SAM" id="MobiDB-lite"/>
    </source>
</evidence>
<dbReference type="AlphaFoldDB" id="A0AAV8DLR2"/>
<keyword evidence="4" id="KW-0812">Transmembrane</keyword>
<organism evidence="12 14">
    <name type="scientific">Rhynchospora pubera</name>
    <dbReference type="NCBI Taxonomy" id="906938"/>
    <lineage>
        <taxon>Eukaryota</taxon>
        <taxon>Viridiplantae</taxon>
        <taxon>Streptophyta</taxon>
        <taxon>Embryophyta</taxon>
        <taxon>Tracheophyta</taxon>
        <taxon>Spermatophyta</taxon>
        <taxon>Magnoliopsida</taxon>
        <taxon>Liliopsida</taxon>
        <taxon>Poales</taxon>
        <taxon>Cyperaceae</taxon>
        <taxon>Cyperoideae</taxon>
        <taxon>Rhynchosporeae</taxon>
        <taxon>Rhynchospora</taxon>
    </lineage>
</organism>
<protein>
    <submittedName>
        <fullName evidence="12">Protein trichome birefringence</fullName>
    </submittedName>
</protein>
<keyword evidence="3" id="KW-0808">Transferase</keyword>
<evidence type="ECO:0000256" key="4">
    <source>
        <dbReference type="ARBA" id="ARBA00022692"/>
    </source>
</evidence>
<evidence type="ECO:0000256" key="8">
    <source>
        <dbReference type="ARBA" id="ARBA00023136"/>
    </source>
</evidence>
<evidence type="ECO:0000256" key="7">
    <source>
        <dbReference type="ARBA" id="ARBA00023034"/>
    </source>
</evidence>
<evidence type="ECO:0000313" key="12">
    <source>
        <dbReference type="EMBL" id="KAJ4767156.1"/>
    </source>
</evidence>
<dbReference type="EMBL" id="JAMFTS010000001">
    <property type="protein sequence ID" value="KAJ4819873.1"/>
    <property type="molecule type" value="Genomic_DNA"/>
</dbReference>
<dbReference type="GO" id="GO:1990538">
    <property type="term" value="F:xylan O-acetyltransferase activity"/>
    <property type="evidence" value="ECO:0007669"/>
    <property type="project" value="UniProtKB-ARBA"/>
</dbReference>
<feature type="region of interest" description="Disordered" evidence="9">
    <location>
        <begin position="58"/>
        <end position="127"/>
    </location>
</feature>
<feature type="compositionally biased region" description="Basic and acidic residues" evidence="9">
    <location>
        <begin position="95"/>
        <end position="105"/>
    </location>
</feature>
<dbReference type="PANTHER" id="PTHR32285">
    <property type="entry name" value="PROTEIN TRICHOME BIREFRINGENCE-LIKE 9-RELATED"/>
    <property type="match status" value="1"/>
</dbReference>
<keyword evidence="6" id="KW-1133">Transmembrane helix</keyword>
<dbReference type="Pfam" id="PF13839">
    <property type="entry name" value="PC-Esterase"/>
    <property type="match status" value="1"/>
</dbReference>
<feature type="domain" description="Trichome birefringence-like C-terminal" evidence="10">
    <location>
        <begin position="190"/>
        <end position="479"/>
    </location>
</feature>
<keyword evidence="14" id="KW-1185">Reference proteome</keyword>
<feature type="compositionally biased region" description="Basic residues" evidence="9">
    <location>
        <begin position="106"/>
        <end position="115"/>
    </location>
</feature>
<evidence type="ECO:0000256" key="1">
    <source>
        <dbReference type="ARBA" id="ARBA00004323"/>
    </source>
</evidence>
<evidence type="ECO:0000259" key="11">
    <source>
        <dbReference type="Pfam" id="PF14416"/>
    </source>
</evidence>
<evidence type="ECO:0000256" key="2">
    <source>
        <dbReference type="ARBA" id="ARBA00007727"/>
    </source>
</evidence>
<name>A0AAV8DLR2_9POAL</name>
<sequence length="488" mass="56454">MHIPRRKSPLGPGNQLSVKNAISYIEKGGRLPVFITAVFCVICVMTMYSEDIKALTSSSTIENSKSTDNSFPLQDIGTTNLGTTAKTELQTSVDTSKKRPVLERPKKNKTAKKKPVPNDTVKNNPLTMPVLNIPETCDLSKGEWVLDNTSYPIYKEKQCEFLTEQVTCMRNGRQDDMYQKWRWQPKDCSLPRFNAKLFLERLRGKRLMFVGDSLNRNQWESMVCLVQMALSPGKKHWPHWEGYRQVFNAEEYNATIEFYWAPFLVESNSDNPRIHSIQTRIIKAESIMGHAVHWKDVDYLIFNSYIWWMNTRNMKVMRPKGKDWEEHDEVERRVAYGRVLQTWADWVNNNVNPKRTQVFFMSMSPLHISPQVWGNPDGIRCAKETTPVTNFAGPLYLGTDWEMFDLAANTSRSIHRVPVTFVDVTTMSEYRKDGHTSVYTIRQGKLLTPEQKADPLNYADCIHWCLPGVPDIWNLLLYARIMSRPAIQ</sequence>
<comment type="subcellular location">
    <subcellularLocation>
        <location evidence="1">Golgi apparatus membrane</location>
        <topology evidence="1">Single-pass type II membrane protein</topology>
    </subcellularLocation>
</comment>
<dbReference type="GO" id="GO:0000139">
    <property type="term" value="C:Golgi membrane"/>
    <property type="evidence" value="ECO:0007669"/>
    <property type="project" value="UniProtKB-SubCell"/>
</dbReference>
<dbReference type="InterPro" id="IPR029962">
    <property type="entry name" value="TBL"/>
</dbReference>
<keyword evidence="5" id="KW-0735">Signal-anchor</keyword>
<feature type="domain" description="Trichome birefringence-like N-terminal" evidence="11">
    <location>
        <begin position="135"/>
        <end position="189"/>
    </location>
</feature>
<evidence type="ECO:0000259" key="10">
    <source>
        <dbReference type="Pfam" id="PF13839"/>
    </source>
</evidence>
<accession>A0AAV8DLR2</accession>
<dbReference type="InterPro" id="IPR026057">
    <property type="entry name" value="TBL_C"/>
</dbReference>
<dbReference type="Pfam" id="PF14416">
    <property type="entry name" value="PMR5N"/>
    <property type="match status" value="1"/>
</dbReference>
<keyword evidence="8" id="KW-0472">Membrane</keyword>
<proteinExistence type="inferred from homology"/>
<evidence type="ECO:0000256" key="3">
    <source>
        <dbReference type="ARBA" id="ARBA00022679"/>
    </source>
</evidence>
<dbReference type="Proteomes" id="UP001140206">
    <property type="component" value="Chromosome 1"/>
</dbReference>
<dbReference type="PANTHER" id="PTHR32285:SF10">
    <property type="entry name" value="XYLAN O-ACETYLTRANSFERASE 1"/>
    <property type="match status" value="1"/>
</dbReference>
<dbReference type="Proteomes" id="UP001140206">
    <property type="component" value="Chromosome 4"/>
</dbReference>
<feature type="compositionally biased region" description="Polar residues" evidence="9">
    <location>
        <begin position="58"/>
        <end position="94"/>
    </location>
</feature>
<gene>
    <name evidence="13" type="ORF">LUZ62_032439</name>
    <name evidence="12" type="ORF">LUZ62_077531</name>
</gene>
<keyword evidence="7" id="KW-0333">Golgi apparatus</keyword>
<evidence type="ECO:0000256" key="5">
    <source>
        <dbReference type="ARBA" id="ARBA00022968"/>
    </source>
</evidence>
<evidence type="ECO:0000313" key="13">
    <source>
        <dbReference type="EMBL" id="KAJ4819873.1"/>
    </source>
</evidence>
<reference evidence="12" key="1">
    <citation type="submission" date="2022-08" db="EMBL/GenBank/DDBJ databases">
        <authorList>
            <person name="Marques A."/>
        </authorList>
    </citation>
    <scope>NUCLEOTIDE SEQUENCE</scope>
    <source>
        <strain evidence="12">RhyPub2mFocal</strain>
        <tissue evidence="12">Leaves</tissue>
    </source>
</reference>
<dbReference type="EMBL" id="JAMFTS010000004">
    <property type="protein sequence ID" value="KAJ4767156.1"/>
    <property type="molecule type" value="Genomic_DNA"/>
</dbReference>
<evidence type="ECO:0000256" key="6">
    <source>
        <dbReference type="ARBA" id="ARBA00022989"/>
    </source>
</evidence>
<evidence type="ECO:0000313" key="14">
    <source>
        <dbReference type="Proteomes" id="UP001140206"/>
    </source>
</evidence>